<organism evidence="1 2">
    <name type="scientific">Wandonia haliotis</name>
    <dbReference type="NCBI Taxonomy" id="574963"/>
    <lineage>
        <taxon>Bacteria</taxon>
        <taxon>Pseudomonadati</taxon>
        <taxon>Bacteroidota</taxon>
        <taxon>Flavobacteriia</taxon>
        <taxon>Flavobacteriales</taxon>
        <taxon>Crocinitomicaceae</taxon>
        <taxon>Wandonia</taxon>
    </lineage>
</organism>
<proteinExistence type="predicted"/>
<reference evidence="1 2" key="1">
    <citation type="journal article" date="2019" name="Int. J. Syst. Evol. Microbiol.">
        <title>The Global Catalogue of Microorganisms (GCM) 10K type strain sequencing project: providing services to taxonomists for standard genome sequencing and annotation.</title>
        <authorList>
            <consortium name="The Broad Institute Genomics Platform"/>
            <consortium name="The Broad Institute Genome Sequencing Center for Infectious Disease"/>
            <person name="Wu L."/>
            <person name="Ma J."/>
        </authorList>
    </citation>
    <scope>NUCLEOTIDE SEQUENCE [LARGE SCALE GENOMIC DNA]</scope>
    <source>
        <strain evidence="1 2">JCM 16083</strain>
    </source>
</reference>
<dbReference type="Proteomes" id="UP001501126">
    <property type="component" value="Unassembled WGS sequence"/>
</dbReference>
<evidence type="ECO:0008006" key="3">
    <source>
        <dbReference type="Google" id="ProtNLM"/>
    </source>
</evidence>
<protein>
    <recommendedName>
        <fullName evidence="3">Outer membrane protein beta-barrel domain-containing protein</fullName>
    </recommendedName>
</protein>
<gene>
    <name evidence="1" type="ORF">GCM10009118_04880</name>
</gene>
<evidence type="ECO:0000313" key="2">
    <source>
        <dbReference type="Proteomes" id="UP001501126"/>
    </source>
</evidence>
<comment type="caution">
    <text evidence="1">The sequence shown here is derived from an EMBL/GenBank/DDBJ whole genome shotgun (WGS) entry which is preliminary data.</text>
</comment>
<dbReference type="RefSeq" id="WP_343784768.1">
    <property type="nucleotide sequence ID" value="NZ_BAAAFH010000003.1"/>
</dbReference>
<dbReference type="EMBL" id="BAAAFH010000003">
    <property type="protein sequence ID" value="GAA0874080.1"/>
    <property type="molecule type" value="Genomic_DNA"/>
</dbReference>
<sequence>MKKILFLLIGISLIPHLVGSQSNHIPDLTPGSGKSEKEDILYRQKSRSLHGVYLEALGKNPLWYSMGYEWTKKFPKKHGAGVTTGIGFNPIKKRFLNLHLGVGGFYEYGNQFGFRIGSYLGYNATPIMYTDALHETMVYSDMPYIHAVSLVPNLSFFYRTKNDNWQFLLSGVTYWEATQIRTSDFSVKWLSNPPFSTIFPGITVKYHFKIVEE</sequence>
<evidence type="ECO:0000313" key="1">
    <source>
        <dbReference type="EMBL" id="GAA0874080.1"/>
    </source>
</evidence>
<name>A0ABN1MMA2_9FLAO</name>
<accession>A0ABN1MMA2</accession>
<keyword evidence="2" id="KW-1185">Reference proteome</keyword>